<protein>
    <submittedName>
        <fullName evidence="1">Uncharacterized protein</fullName>
    </submittedName>
</protein>
<sequence>MSFNTDSPLGKLHKFVAVDEAFGYVEDVETAYQVLREFETITTTRFCSFYSKDFGKQDQGGQNRIQFDGCPFIIVGRKVYDCQHGVDRHAKEKLMNQQKSGDGDHYVGPKKKLFKQTTKKLNCPATVVIRETLRFPDYKQFSKDIKHVSQITPSHLGEILIQLCGNEGKHPYLDEQGRSTLQFMRAAIYFIPFAMRAGADLRNASFIFAQPGREFVIKAGQGDWEFYFSQSDDENIHACCVRKPRLRYIWGTLGTRGLFLRRVEIRSRPKADDAPASGRVARNKPLAQGALIYLSR</sequence>
<dbReference type="Pfam" id="PF15299">
    <property type="entry name" value="ALS2CR8"/>
    <property type="match status" value="1"/>
</dbReference>
<keyword evidence="2" id="KW-1185">Reference proteome</keyword>
<proteinExistence type="predicted"/>
<dbReference type="PANTHER" id="PTHR47456">
    <property type="entry name" value="PHD-TYPE DOMAIN-CONTAINING PROTEIN"/>
    <property type="match status" value="1"/>
</dbReference>
<gene>
    <name evidence="1" type="ORF">OS493_031439</name>
</gene>
<evidence type="ECO:0000313" key="1">
    <source>
        <dbReference type="EMBL" id="KAJ7389470.1"/>
    </source>
</evidence>
<accession>A0A9W9ZXU9</accession>
<dbReference type="AlphaFoldDB" id="A0A9W9ZXU9"/>
<dbReference type="EMBL" id="MU825432">
    <property type="protein sequence ID" value="KAJ7389470.1"/>
    <property type="molecule type" value="Genomic_DNA"/>
</dbReference>
<dbReference type="OrthoDB" id="8907856at2759"/>
<comment type="caution">
    <text evidence="1">The sequence shown here is derived from an EMBL/GenBank/DDBJ whole genome shotgun (WGS) entry which is preliminary data.</text>
</comment>
<dbReference type="Proteomes" id="UP001163046">
    <property type="component" value="Unassembled WGS sequence"/>
</dbReference>
<organism evidence="1 2">
    <name type="scientific">Desmophyllum pertusum</name>
    <dbReference type="NCBI Taxonomy" id="174260"/>
    <lineage>
        <taxon>Eukaryota</taxon>
        <taxon>Metazoa</taxon>
        <taxon>Cnidaria</taxon>
        <taxon>Anthozoa</taxon>
        <taxon>Hexacorallia</taxon>
        <taxon>Scleractinia</taxon>
        <taxon>Caryophylliina</taxon>
        <taxon>Caryophylliidae</taxon>
        <taxon>Desmophyllum</taxon>
    </lineage>
</organism>
<reference evidence="1" key="1">
    <citation type="submission" date="2023-01" db="EMBL/GenBank/DDBJ databases">
        <title>Genome assembly of the deep-sea coral Lophelia pertusa.</title>
        <authorList>
            <person name="Herrera S."/>
            <person name="Cordes E."/>
        </authorList>
    </citation>
    <scope>NUCLEOTIDE SEQUENCE</scope>
    <source>
        <strain evidence="1">USNM1676648</strain>
        <tissue evidence="1">Polyp</tissue>
    </source>
</reference>
<dbReference type="InterPro" id="IPR029309">
    <property type="entry name" value="CaRF"/>
</dbReference>
<dbReference type="GO" id="GO:0003700">
    <property type="term" value="F:DNA-binding transcription factor activity"/>
    <property type="evidence" value="ECO:0007669"/>
    <property type="project" value="InterPro"/>
</dbReference>
<dbReference type="PANTHER" id="PTHR47456:SF4">
    <property type="entry name" value="SWIM-TYPE DOMAIN-CONTAINING PROTEIN"/>
    <property type="match status" value="1"/>
</dbReference>
<evidence type="ECO:0000313" key="2">
    <source>
        <dbReference type="Proteomes" id="UP001163046"/>
    </source>
</evidence>
<name>A0A9W9ZXU9_9CNID</name>